<evidence type="ECO:0000256" key="5">
    <source>
        <dbReference type="ARBA" id="ARBA00023274"/>
    </source>
</evidence>
<evidence type="ECO:0000256" key="2">
    <source>
        <dbReference type="ARBA" id="ARBA00022730"/>
    </source>
</evidence>
<keyword evidence="2" id="KW-0699">rRNA-binding</keyword>
<sequence length="259" mass="28080">MTQVWQGEKVVAVTKVQTGACVITQVKSETTDGYKAVQVGFGERKAKNIKKPQIGHNKGLGNFAKVKEFRIETDSIDGLKRGDTISLESFAIGDNIQITATSKGKGFQGVVKRHGFHGSKKTHGNKDQERMPGAAGATGPAHVFKGTKGGGRMGNDQVTVKNLEVIEIDFENNIIYVKGAVPGARNGLVMISGAGELKVTSVAEVVDEKLEVRSEKVEDKSEKAEDKSEKKEELETPEQVEKEVIEAKEKVDEKKSETV</sequence>
<comment type="caution">
    <text evidence="8">The sequence shown here is derived from an EMBL/GenBank/DDBJ whole genome shotgun (WGS) entry which is preliminary data.</text>
</comment>
<dbReference type="GO" id="GO:0003735">
    <property type="term" value="F:structural constituent of ribosome"/>
    <property type="evidence" value="ECO:0007669"/>
    <property type="project" value="UniProtKB-UniRule"/>
</dbReference>
<dbReference type="Pfam" id="PF00297">
    <property type="entry name" value="Ribosomal_L3"/>
    <property type="match status" value="1"/>
</dbReference>
<dbReference type="Gene3D" id="3.30.160.810">
    <property type="match status" value="1"/>
</dbReference>
<keyword evidence="4 8" id="KW-0689">Ribosomal protein</keyword>
<dbReference type="PANTHER" id="PTHR11229">
    <property type="entry name" value="50S RIBOSOMAL PROTEIN L3"/>
    <property type="match status" value="1"/>
</dbReference>
<dbReference type="GO" id="GO:0019843">
    <property type="term" value="F:rRNA binding"/>
    <property type="evidence" value="ECO:0007669"/>
    <property type="project" value="UniProtKB-KW"/>
</dbReference>
<evidence type="ECO:0000256" key="6">
    <source>
        <dbReference type="NCBIfam" id="TIGR03625"/>
    </source>
</evidence>
<dbReference type="InterPro" id="IPR000597">
    <property type="entry name" value="Ribosomal_uL3"/>
</dbReference>
<dbReference type="InterPro" id="IPR019927">
    <property type="entry name" value="Ribosomal_uL3_bac/org-type"/>
</dbReference>
<evidence type="ECO:0000256" key="1">
    <source>
        <dbReference type="ARBA" id="ARBA00006540"/>
    </source>
</evidence>
<dbReference type="SUPFAM" id="SSF50447">
    <property type="entry name" value="Translation proteins"/>
    <property type="match status" value="1"/>
</dbReference>
<dbReference type="GO" id="GO:0022625">
    <property type="term" value="C:cytosolic large ribosomal subunit"/>
    <property type="evidence" value="ECO:0007669"/>
    <property type="project" value="TreeGrafter"/>
</dbReference>
<evidence type="ECO:0000256" key="7">
    <source>
        <dbReference type="SAM" id="MobiDB-lite"/>
    </source>
</evidence>
<dbReference type="InterPro" id="IPR009000">
    <property type="entry name" value="Transl_B-barrel_sf"/>
</dbReference>
<feature type="region of interest" description="Disordered" evidence="7">
    <location>
        <begin position="115"/>
        <end position="139"/>
    </location>
</feature>
<feature type="region of interest" description="Disordered" evidence="7">
    <location>
        <begin position="212"/>
        <end position="259"/>
    </location>
</feature>
<organism evidence="8 9">
    <name type="scientific">Candidatus Falkowbacteria bacterium GW2011_GWE1_38_31</name>
    <dbReference type="NCBI Taxonomy" id="1618638"/>
    <lineage>
        <taxon>Bacteria</taxon>
        <taxon>Candidatus Falkowiibacteriota</taxon>
    </lineage>
</organism>
<name>A0A0G0JR25_9BACT</name>
<accession>A0A0G0JR25</accession>
<proteinExistence type="inferred from homology"/>
<dbReference type="Proteomes" id="UP000034022">
    <property type="component" value="Unassembled WGS sequence"/>
</dbReference>
<dbReference type="Gene3D" id="2.40.30.10">
    <property type="entry name" value="Translation factors"/>
    <property type="match status" value="1"/>
</dbReference>
<dbReference type="AlphaFoldDB" id="A0A0G0JR25"/>
<dbReference type="NCBIfam" id="TIGR03625">
    <property type="entry name" value="L3_bact"/>
    <property type="match status" value="1"/>
</dbReference>
<comment type="similarity">
    <text evidence="1">Belongs to the universal ribosomal protein uL3 family.</text>
</comment>
<evidence type="ECO:0000256" key="3">
    <source>
        <dbReference type="ARBA" id="ARBA00022884"/>
    </source>
</evidence>
<protein>
    <recommendedName>
        <fullName evidence="6">50S ribosomal protein L3</fullName>
    </recommendedName>
</protein>
<keyword evidence="5" id="KW-0687">Ribonucleoprotein</keyword>
<dbReference type="PANTHER" id="PTHR11229:SF16">
    <property type="entry name" value="LARGE RIBOSOMAL SUBUNIT PROTEIN UL3C"/>
    <property type="match status" value="1"/>
</dbReference>
<keyword evidence="3" id="KW-0694">RNA-binding</keyword>
<evidence type="ECO:0000313" key="8">
    <source>
        <dbReference type="EMBL" id="KKQ70033.1"/>
    </source>
</evidence>
<dbReference type="FunFam" id="2.40.30.10:FF:000004">
    <property type="entry name" value="50S ribosomal protein L3"/>
    <property type="match status" value="1"/>
</dbReference>
<evidence type="ECO:0000256" key="4">
    <source>
        <dbReference type="ARBA" id="ARBA00022980"/>
    </source>
</evidence>
<reference evidence="8 9" key="1">
    <citation type="journal article" date="2015" name="Nature">
        <title>rRNA introns, odd ribosomes, and small enigmatic genomes across a large radiation of phyla.</title>
        <authorList>
            <person name="Brown C.T."/>
            <person name="Hug L.A."/>
            <person name="Thomas B.C."/>
            <person name="Sharon I."/>
            <person name="Castelle C.J."/>
            <person name="Singh A."/>
            <person name="Wilkins M.J."/>
            <person name="Williams K.H."/>
            <person name="Banfield J.F."/>
        </authorList>
    </citation>
    <scope>NUCLEOTIDE SEQUENCE [LARGE SCALE GENOMIC DNA]</scope>
</reference>
<dbReference type="PATRIC" id="fig|1618638.3.peg.859"/>
<gene>
    <name evidence="8" type="ORF">US91_C0007G0043</name>
</gene>
<evidence type="ECO:0000313" key="9">
    <source>
        <dbReference type="Proteomes" id="UP000034022"/>
    </source>
</evidence>
<dbReference type="GO" id="GO:0006412">
    <property type="term" value="P:translation"/>
    <property type="evidence" value="ECO:0007669"/>
    <property type="project" value="UniProtKB-UniRule"/>
</dbReference>
<dbReference type="EMBL" id="LBUU01000007">
    <property type="protein sequence ID" value="KKQ70033.1"/>
    <property type="molecule type" value="Genomic_DNA"/>
</dbReference>